<proteinExistence type="predicted"/>
<accession>F7L469</accession>
<evidence type="ECO:0000313" key="1">
    <source>
        <dbReference type="EMBL" id="EGN63049.1"/>
    </source>
</evidence>
<dbReference type="RefSeq" id="WP_008695235.1">
    <property type="nucleotide sequence ID" value="NZ_GL945426.1"/>
</dbReference>
<keyword evidence="2" id="KW-1185">Reference proteome</keyword>
<gene>
    <name evidence="1" type="ORF">HMPREF0401_02644</name>
</gene>
<comment type="caution">
    <text evidence="1">The sequence shown here is derived from an EMBL/GenBank/DDBJ whole genome shotgun (WGS) entry which is preliminary data.</text>
</comment>
<dbReference type="AlphaFoldDB" id="F7L469"/>
<dbReference type="Proteomes" id="UP000004160">
    <property type="component" value="Unassembled WGS sequence"/>
</dbReference>
<dbReference type="EMBL" id="ACUO01000080">
    <property type="protein sequence ID" value="EGN63049.1"/>
    <property type="molecule type" value="Genomic_DNA"/>
</dbReference>
<evidence type="ECO:0000313" key="2">
    <source>
        <dbReference type="Proteomes" id="UP000004160"/>
    </source>
</evidence>
<organism evidence="1 2">
    <name type="scientific">Fusobacterium animalis 11_3_2</name>
    <dbReference type="NCBI Taxonomy" id="457403"/>
    <lineage>
        <taxon>Bacteria</taxon>
        <taxon>Fusobacteriati</taxon>
        <taxon>Fusobacteriota</taxon>
        <taxon>Fusobacteriia</taxon>
        <taxon>Fusobacteriales</taxon>
        <taxon>Fusobacteriaceae</taxon>
        <taxon>Fusobacterium</taxon>
    </lineage>
</organism>
<name>F7L469_9FUSO</name>
<protein>
    <submittedName>
        <fullName evidence="1">Hemolysin</fullName>
    </submittedName>
</protein>
<feature type="non-terminal residue" evidence="1">
    <location>
        <position position="176"/>
    </location>
</feature>
<sequence>KYIMETRLKYIDQKRFFGSDYFLSRVGYEDKWDRVKRLGDAYYENELIERSITEKLGTRFLNGKEISAKDLMDNAAEEAKKNGLTIGKALTKEQIAKLDKDIVWYEYQNVDGIQVLVPKIYLSKNTLKNLNNDSRSRITGIENTYVRTGNLENVGLIGGYGNTYVEAKEVNNRTLG</sequence>
<reference evidence="1" key="1">
    <citation type="submission" date="2011-05" db="EMBL/GenBank/DDBJ databases">
        <title>The Genome Sequence of Fusobacterium sp. 11_3_2.</title>
        <authorList>
            <consortium name="The Broad Institute Genome Sequencing Platform"/>
            <person name="Earl A."/>
            <person name="Ward D."/>
            <person name="Feldgarden M."/>
            <person name="Gevers D."/>
            <person name="Sibley C.D."/>
            <person name="White A.P."/>
            <person name="Crowley S."/>
            <person name="Surette M."/>
            <person name="Strauss J.C."/>
            <person name="Ambrose C.E."/>
            <person name="Allen-Vercoe E."/>
            <person name="Young S.K."/>
            <person name="Zeng Q."/>
            <person name="Gargeya S."/>
            <person name="Fitzgerald M."/>
            <person name="Haas B."/>
            <person name="Abouelleil A."/>
            <person name="Alvarado L."/>
            <person name="Arachchi H.M."/>
            <person name="Berlin A."/>
            <person name="Brown A."/>
            <person name="Chapman S.B."/>
            <person name="Chen Z."/>
            <person name="Dunbar C."/>
            <person name="Freedman E."/>
            <person name="Gearin G."/>
            <person name="Gellesch M."/>
            <person name="Goldberg J."/>
            <person name="Griggs A."/>
            <person name="Gujja S."/>
            <person name="Heiman D."/>
            <person name="Howarth C."/>
            <person name="Larson L."/>
            <person name="Lui A."/>
            <person name="MacDonald P.J.P."/>
            <person name="Mehta T."/>
            <person name="Montmayeur A."/>
            <person name="Murphy C."/>
            <person name="Neiman D."/>
            <person name="Pearson M."/>
            <person name="Priest M."/>
            <person name="Roberts A."/>
            <person name="Saif S."/>
            <person name="Shea T."/>
            <person name="Shenoy N."/>
            <person name="Sisk P."/>
            <person name="Stolte C."/>
            <person name="Sykes S."/>
            <person name="Wortman J."/>
            <person name="Nusbaum C."/>
            <person name="Birren B."/>
        </authorList>
    </citation>
    <scope>NUCLEOTIDE SEQUENCE [LARGE SCALE GENOMIC DNA]</scope>
    <source>
        <strain evidence="1">11_3_2</strain>
    </source>
</reference>
<feature type="non-terminal residue" evidence="1">
    <location>
        <position position="1"/>
    </location>
</feature>